<sequence length="417" mass="44396">MKKITLLICLFAMSLGNAQYTKMGITGDGVGGWPDSPGYPTTEDINQMTSTDGINWTLENLVVGNGSFKFRADYTWDHNWGSAGNPGGFSPLTGTAVSNSGTNLALPVGIYNVTFNSTTLAYSFTISNIYPTISLVGTAVSGTDVFDADFDLGTTDGIHYSANGVHLYPAAVKWRQNHTWSATTNWGPENSADLVGTAVLDAQTAVSIAVEANYNVTFNLQTLAYTFTFPTIAIVGNATTAGWPLNTPGEIDPLVLDTDDGVNYYLTSIALTAGGNAFKFRADNAWTVQWGASTTPEFPSGIGTQSGGDINPDVAGNYSLAFNRQTGVYTFALLGLEQFQQSDVKAYPNPTRNNWNVSANGQTIEKIRVTDFSGKVVMEMHPNTSEAAIDASGLSTGMYFANVSTATGSKIIKVVKQ</sequence>
<keyword evidence="1 2" id="KW-0732">Signal</keyword>
<dbReference type="RefSeq" id="WP_169526544.1">
    <property type="nucleotide sequence ID" value="NZ_JAAMPU010000101.1"/>
</dbReference>
<organism evidence="4 5">
    <name type="scientific">Flavobacterium silvaticum</name>
    <dbReference type="NCBI Taxonomy" id="1852020"/>
    <lineage>
        <taxon>Bacteria</taxon>
        <taxon>Pseudomonadati</taxon>
        <taxon>Bacteroidota</taxon>
        <taxon>Flavobacteriia</taxon>
        <taxon>Flavobacteriales</taxon>
        <taxon>Flavobacteriaceae</taxon>
        <taxon>Flavobacterium</taxon>
    </lineage>
</organism>
<feature type="signal peptide" evidence="2">
    <location>
        <begin position="1"/>
        <end position="18"/>
    </location>
</feature>
<dbReference type="AlphaFoldDB" id="A0A972FKV9"/>
<accession>A0A972FKV9</accession>
<evidence type="ECO:0000256" key="2">
    <source>
        <dbReference type="SAM" id="SignalP"/>
    </source>
</evidence>
<evidence type="ECO:0000313" key="4">
    <source>
        <dbReference type="EMBL" id="NMH27542.1"/>
    </source>
</evidence>
<comment type="caution">
    <text evidence="4">The sequence shown here is derived from an EMBL/GenBank/DDBJ whole genome shotgun (WGS) entry which is preliminary data.</text>
</comment>
<name>A0A972FKV9_9FLAO</name>
<evidence type="ECO:0000259" key="3">
    <source>
        <dbReference type="Pfam" id="PF18962"/>
    </source>
</evidence>
<dbReference type="Pfam" id="PF18962">
    <property type="entry name" value="Por_Secre_tail"/>
    <property type="match status" value="1"/>
</dbReference>
<protein>
    <submittedName>
        <fullName evidence="4">T9SS type A sorting domain-containing protein</fullName>
    </submittedName>
</protein>
<proteinExistence type="predicted"/>
<dbReference type="EMBL" id="JAAMPU010000101">
    <property type="protein sequence ID" value="NMH27542.1"/>
    <property type="molecule type" value="Genomic_DNA"/>
</dbReference>
<gene>
    <name evidence="4" type="ORF">G6047_05825</name>
</gene>
<dbReference type="NCBIfam" id="TIGR04183">
    <property type="entry name" value="Por_Secre_tail"/>
    <property type="match status" value="1"/>
</dbReference>
<evidence type="ECO:0000256" key="1">
    <source>
        <dbReference type="ARBA" id="ARBA00022729"/>
    </source>
</evidence>
<reference evidence="4" key="1">
    <citation type="submission" date="2020-02" db="EMBL/GenBank/DDBJ databases">
        <title>Flavobacterium sp. genome.</title>
        <authorList>
            <person name="Jung H.S."/>
            <person name="Baek J.H."/>
            <person name="Jeon C.O."/>
        </authorList>
    </citation>
    <scope>NUCLEOTIDE SEQUENCE</scope>
    <source>
        <strain evidence="4">SE-s28</strain>
    </source>
</reference>
<dbReference type="Gene3D" id="2.60.40.3620">
    <property type="match status" value="2"/>
</dbReference>
<feature type="domain" description="Secretion system C-terminal sorting" evidence="3">
    <location>
        <begin position="347"/>
        <end position="414"/>
    </location>
</feature>
<dbReference type="Proteomes" id="UP000712080">
    <property type="component" value="Unassembled WGS sequence"/>
</dbReference>
<feature type="chain" id="PRO_5037011102" evidence="2">
    <location>
        <begin position="19"/>
        <end position="417"/>
    </location>
</feature>
<dbReference type="InterPro" id="IPR026444">
    <property type="entry name" value="Secre_tail"/>
</dbReference>
<evidence type="ECO:0000313" key="5">
    <source>
        <dbReference type="Proteomes" id="UP000712080"/>
    </source>
</evidence>
<keyword evidence="5" id="KW-1185">Reference proteome</keyword>